<organism evidence="1 2">
    <name type="scientific">Brucella anthropi</name>
    <name type="common">Ochrobactrum anthropi</name>
    <dbReference type="NCBI Taxonomy" id="529"/>
    <lineage>
        <taxon>Bacteria</taxon>
        <taxon>Pseudomonadati</taxon>
        <taxon>Pseudomonadota</taxon>
        <taxon>Alphaproteobacteria</taxon>
        <taxon>Hyphomicrobiales</taxon>
        <taxon>Brucellaceae</taxon>
        <taxon>Brucella/Ochrobactrum group</taxon>
        <taxon>Brucella</taxon>
    </lineage>
</organism>
<dbReference type="Proteomes" id="UP000481876">
    <property type="component" value="Unassembled WGS sequence"/>
</dbReference>
<name>A0A6L3Z1G0_BRUAN</name>
<gene>
    <name evidence="1" type="ORF">F9L04_20205</name>
</gene>
<accession>A0A6L3Z1G0</accession>
<comment type="caution">
    <text evidence="1">The sequence shown here is derived from an EMBL/GenBank/DDBJ whole genome shotgun (WGS) entry which is preliminary data.</text>
</comment>
<sequence length="137" mass="15303">MTEHHREVATLNVIDSRLVNVFFDKATLSEANSLPDTTSRLIDGRRRKQGGLWVGGKCQLTATALSFRPNDMNRALHARPDELNVEVPLEDIIGISVERRLITDTITVRLSTGVLKIRCFKAKSFAASIEATRLAMR</sequence>
<reference evidence="1 2" key="1">
    <citation type="submission" date="2019-09" db="EMBL/GenBank/DDBJ databases">
        <title>Taxonomic organization of the family Brucellaceae based on a phylogenomic approach.</title>
        <authorList>
            <person name="Leclercq S."/>
            <person name="Cloeckaert A."/>
            <person name="Zygmunt M.S."/>
        </authorList>
    </citation>
    <scope>NUCLEOTIDE SEQUENCE [LARGE SCALE GENOMIC DNA]</scope>
    <source>
        <strain evidence="1 2">LMG 3313</strain>
    </source>
</reference>
<dbReference type="RefSeq" id="WP_151664123.1">
    <property type="nucleotide sequence ID" value="NZ_WBWS01000024.1"/>
</dbReference>
<dbReference type="EMBL" id="WBWS01000024">
    <property type="protein sequence ID" value="KAB2764306.1"/>
    <property type="molecule type" value="Genomic_DNA"/>
</dbReference>
<proteinExistence type="predicted"/>
<dbReference type="AlphaFoldDB" id="A0A6L3Z1G0"/>
<evidence type="ECO:0000313" key="2">
    <source>
        <dbReference type="Proteomes" id="UP000481876"/>
    </source>
</evidence>
<evidence type="ECO:0000313" key="1">
    <source>
        <dbReference type="EMBL" id="KAB2764306.1"/>
    </source>
</evidence>
<protein>
    <submittedName>
        <fullName evidence="1">Uncharacterized protein</fullName>
    </submittedName>
</protein>